<organism evidence="3 4">
    <name type="scientific">Reyranella soli</name>
    <dbReference type="NCBI Taxonomy" id="1230389"/>
    <lineage>
        <taxon>Bacteria</taxon>
        <taxon>Pseudomonadati</taxon>
        <taxon>Pseudomonadota</taxon>
        <taxon>Alphaproteobacteria</taxon>
        <taxon>Hyphomicrobiales</taxon>
        <taxon>Reyranellaceae</taxon>
        <taxon>Reyranella</taxon>
    </lineage>
</organism>
<dbReference type="InterPro" id="IPR006171">
    <property type="entry name" value="TOPRIM_dom"/>
</dbReference>
<feature type="domain" description="Toprim" evidence="2">
    <location>
        <begin position="176"/>
        <end position="267"/>
    </location>
</feature>
<name>A0A512NNN6_9HYPH</name>
<gene>
    <name evidence="3" type="ORF">RSO01_77200</name>
</gene>
<evidence type="ECO:0000256" key="1">
    <source>
        <dbReference type="SAM" id="MobiDB-lite"/>
    </source>
</evidence>
<proteinExistence type="predicted"/>
<evidence type="ECO:0000313" key="4">
    <source>
        <dbReference type="Proteomes" id="UP000321058"/>
    </source>
</evidence>
<protein>
    <recommendedName>
        <fullName evidence="2">Toprim domain-containing protein</fullName>
    </recommendedName>
</protein>
<accession>A0A512NNN6</accession>
<evidence type="ECO:0000313" key="3">
    <source>
        <dbReference type="EMBL" id="GEP60554.1"/>
    </source>
</evidence>
<dbReference type="EMBL" id="BKAJ01000169">
    <property type="protein sequence ID" value="GEP60554.1"/>
    <property type="molecule type" value="Genomic_DNA"/>
</dbReference>
<dbReference type="OrthoDB" id="1826980at2"/>
<feature type="region of interest" description="Disordered" evidence="1">
    <location>
        <begin position="68"/>
        <end position="87"/>
    </location>
</feature>
<comment type="caution">
    <text evidence="3">The sequence shown here is derived from an EMBL/GenBank/DDBJ whole genome shotgun (WGS) entry which is preliminary data.</text>
</comment>
<evidence type="ECO:0000259" key="2">
    <source>
        <dbReference type="Pfam" id="PF13362"/>
    </source>
</evidence>
<keyword evidence="4" id="KW-1185">Reference proteome</keyword>
<sequence length="286" mass="31399">MQPDFRSAAFAVGCLVDAPIEDDRIHRCGTSDHPRKRNGSYRTDGERGWIRNWETGETAIWQARRERRFSVRTGPPKPLPSLAERRAQEREAAQRAALVARDMISKAKHETHPYLARKGFPRMLGLVHHGLLLVPARLKGAVVSLQQIASEGTKMNLPGGRMAGASFTLGYGALEVLCEGYATALSIKAALSAMHLPGRVTACFSAANVAEVAEYRRHAVIMADHDRPVAQFGGLGAGEYYARRAALPWIMPLQEGADANDLHLSEGLSALQSLLLKLMKKDFDHT</sequence>
<dbReference type="RefSeq" id="WP_147155897.1">
    <property type="nucleotide sequence ID" value="NZ_BKAJ01000169.1"/>
</dbReference>
<reference evidence="3 4" key="1">
    <citation type="submission" date="2019-07" db="EMBL/GenBank/DDBJ databases">
        <title>Whole genome shotgun sequence of Reyranella soli NBRC 108950.</title>
        <authorList>
            <person name="Hosoyama A."/>
            <person name="Uohara A."/>
            <person name="Ohji S."/>
            <person name="Ichikawa N."/>
        </authorList>
    </citation>
    <scope>NUCLEOTIDE SEQUENCE [LARGE SCALE GENOMIC DNA]</scope>
    <source>
        <strain evidence="3 4">NBRC 108950</strain>
    </source>
</reference>
<dbReference type="Proteomes" id="UP000321058">
    <property type="component" value="Unassembled WGS sequence"/>
</dbReference>
<dbReference type="AlphaFoldDB" id="A0A512NNN6"/>
<dbReference type="Pfam" id="PF13362">
    <property type="entry name" value="Toprim_3"/>
    <property type="match status" value="1"/>
</dbReference>